<dbReference type="InterPro" id="IPR011256">
    <property type="entry name" value="Reg_factor_effector_dom_sf"/>
</dbReference>
<feature type="domain" description="HTH araC/xylS-type" evidence="4">
    <location>
        <begin position="18"/>
        <end position="116"/>
    </location>
</feature>
<dbReference type="PRINTS" id="PR00032">
    <property type="entry name" value="HTHARAC"/>
</dbReference>
<evidence type="ECO:0000259" key="4">
    <source>
        <dbReference type="PROSITE" id="PS01124"/>
    </source>
</evidence>
<dbReference type="InterPro" id="IPR018060">
    <property type="entry name" value="HTH_AraC"/>
</dbReference>
<comment type="caution">
    <text evidence="5">The sequence shown here is derived from an EMBL/GenBank/DDBJ whole genome shotgun (WGS) entry which is preliminary data.</text>
</comment>
<evidence type="ECO:0000313" key="5">
    <source>
        <dbReference type="EMBL" id="TFD31139.1"/>
    </source>
</evidence>
<dbReference type="InterPro" id="IPR009057">
    <property type="entry name" value="Homeodomain-like_sf"/>
</dbReference>
<dbReference type="SUPFAM" id="SSF46689">
    <property type="entry name" value="Homeodomain-like"/>
    <property type="match status" value="2"/>
</dbReference>
<dbReference type="InterPro" id="IPR010499">
    <property type="entry name" value="AraC_E-bd"/>
</dbReference>
<evidence type="ECO:0000256" key="1">
    <source>
        <dbReference type="ARBA" id="ARBA00023015"/>
    </source>
</evidence>
<dbReference type="InterPro" id="IPR050908">
    <property type="entry name" value="SmbC-like"/>
</dbReference>
<keyword evidence="2" id="KW-0238">DNA-binding</keyword>
<dbReference type="Gene3D" id="1.10.10.60">
    <property type="entry name" value="Homeodomain-like"/>
    <property type="match status" value="2"/>
</dbReference>
<dbReference type="RefSeq" id="WP_134424124.1">
    <property type="nucleotide sequence ID" value="NZ_SOHA01000017.1"/>
</dbReference>
<dbReference type="GO" id="GO:0043565">
    <property type="term" value="F:sequence-specific DNA binding"/>
    <property type="evidence" value="ECO:0007669"/>
    <property type="project" value="InterPro"/>
</dbReference>
<dbReference type="AlphaFoldDB" id="A0A4Y8JXK3"/>
<dbReference type="Proteomes" id="UP000297472">
    <property type="component" value="Unassembled WGS sequence"/>
</dbReference>
<proteinExistence type="predicted"/>
<dbReference type="Gene3D" id="3.20.80.10">
    <property type="entry name" value="Regulatory factor, effector binding domain"/>
    <property type="match status" value="1"/>
</dbReference>
<evidence type="ECO:0000313" key="6">
    <source>
        <dbReference type="Proteomes" id="UP000297472"/>
    </source>
</evidence>
<reference evidence="5 6" key="1">
    <citation type="submission" date="2019-03" db="EMBL/GenBank/DDBJ databases">
        <title>Genomics of glacier-inhabiting Cryobacterium strains.</title>
        <authorList>
            <person name="Liu Q."/>
            <person name="Xin Y.-H."/>
        </authorList>
    </citation>
    <scope>NUCLEOTIDE SEQUENCE [LARGE SCALE GENOMIC DNA]</scope>
    <source>
        <strain evidence="5 6">TMT1-51</strain>
    </source>
</reference>
<dbReference type="SUPFAM" id="SSF55136">
    <property type="entry name" value="Probable bacterial effector-binding domain"/>
    <property type="match status" value="1"/>
</dbReference>
<dbReference type="GO" id="GO:0003700">
    <property type="term" value="F:DNA-binding transcription factor activity"/>
    <property type="evidence" value="ECO:0007669"/>
    <property type="project" value="InterPro"/>
</dbReference>
<accession>A0A4Y8JXK3</accession>
<dbReference type="PANTHER" id="PTHR40055">
    <property type="entry name" value="TRANSCRIPTIONAL REGULATOR YGIV-RELATED"/>
    <property type="match status" value="1"/>
</dbReference>
<dbReference type="EMBL" id="SOHA01000017">
    <property type="protein sequence ID" value="TFD31139.1"/>
    <property type="molecule type" value="Genomic_DNA"/>
</dbReference>
<dbReference type="Pfam" id="PF06445">
    <property type="entry name" value="GyrI-like"/>
    <property type="match status" value="1"/>
</dbReference>
<dbReference type="OrthoDB" id="161473at2"/>
<keyword evidence="1" id="KW-0805">Transcription regulation</keyword>
<protein>
    <submittedName>
        <fullName evidence="5">AraC family transcriptional regulator</fullName>
    </submittedName>
</protein>
<evidence type="ECO:0000256" key="3">
    <source>
        <dbReference type="ARBA" id="ARBA00023163"/>
    </source>
</evidence>
<sequence length="316" mass="35855">MFSPTRRESTRRHDEAVARVLLHIEENLEEPLILDDLATIAGFSPHHFHRVFHQVIGEAPKEYVRRLRLERAVYRMKVSLDNVLEIALDAGFATNETFTRAFIRQFGLGPAEFRAVLRGYRAVADELLGSRTFDEFTDETPLTLRFDMHKTPVTVEHTPGRHLLVVRHHGYEHLLAPGQPFLSLWDDLFAYAAARGIDYSLDTLVAITHDDPYVTEDSHIRFDACIEVAAPMHASYPVAYRWMPPRLSVARRHGGGLEEVAKTFAHIGVDWLTSSPYALATASPFVVYRCGRARDDDLHIEHANAYVPLAKTEGHP</sequence>
<dbReference type="PANTHER" id="PTHR40055:SF1">
    <property type="entry name" value="TRANSCRIPTIONAL REGULATOR YGIV-RELATED"/>
    <property type="match status" value="1"/>
</dbReference>
<dbReference type="InterPro" id="IPR029442">
    <property type="entry name" value="GyrI-like"/>
</dbReference>
<keyword evidence="3" id="KW-0804">Transcription</keyword>
<dbReference type="PROSITE" id="PS01124">
    <property type="entry name" value="HTH_ARAC_FAMILY_2"/>
    <property type="match status" value="1"/>
</dbReference>
<dbReference type="InterPro" id="IPR020449">
    <property type="entry name" value="Tscrpt_reg_AraC-type_HTH"/>
</dbReference>
<keyword evidence="6" id="KW-1185">Reference proteome</keyword>
<evidence type="ECO:0000256" key="2">
    <source>
        <dbReference type="ARBA" id="ARBA00023125"/>
    </source>
</evidence>
<dbReference type="SMART" id="SM00342">
    <property type="entry name" value="HTH_ARAC"/>
    <property type="match status" value="1"/>
</dbReference>
<name>A0A4Y8JXK3_9MICO</name>
<gene>
    <name evidence="5" type="ORF">E3T49_06350</name>
</gene>
<dbReference type="Pfam" id="PF12833">
    <property type="entry name" value="HTH_18"/>
    <property type="match status" value="1"/>
</dbReference>
<organism evidence="5 6">
    <name type="scientific">Cryobacterium cryoconiti</name>
    <dbReference type="NCBI Taxonomy" id="1259239"/>
    <lineage>
        <taxon>Bacteria</taxon>
        <taxon>Bacillati</taxon>
        <taxon>Actinomycetota</taxon>
        <taxon>Actinomycetes</taxon>
        <taxon>Micrococcales</taxon>
        <taxon>Microbacteriaceae</taxon>
        <taxon>Cryobacterium</taxon>
    </lineage>
</organism>
<dbReference type="SMART" id="SM00871">
    <property type="entry name" value="AraC_E_bind"/>
    <property type="match status" value="1"/>
</dbReference>